<organism evidence="2 3">
    <name type="scientific">Thermoactinomyces mirandus</name>
    <dbReference type="NCBI Taxonomy" id="2756294"/>
    <lineage>
        <taxon>Bacteria</taxon>
        <taxon>Bacillati</taxon>
        <taxon>Bacillota</taxon>
        <taxon>Bacilli</taxon>
        <taxon>Bacillales</taxon>
        <taxon>Thermoactinomycetaceae</taxon>
        <taxon>Thermoactinomyces</taxon>
    </lineage>
</organism>
<dbReference type="CDD" id="cd04861">
    <property type="entry name" value="LigD_Pol_like"/>
    <property type="match status" value="1"/>
</dbReference>
<feature type="domain" description="DNA ligase D polymerase" evidence="1">
    <location>
        <begin position="32"/>
        <end position="277"/>
    </location>
</feature>
<dbReference type="NCBIfam" id="TIGR02778">
    <property type="entry name" value="ligD_pol"/>
    <property type="match status" value="1"/>
</dbReference>
<comment type="caution">
    <text evidence="2">The sequence shown here is derived from an EMBL/GenBank/DDBJ whole genome shotgun (WGS) entry which is preliminary data.</text>
</comment>
<keyword evidence="3" id="KW-1185">Reference proteome</keyword>
<dbReference type="Proteomes" id="UP000538292">
    <property type="component" value="Unassembled WGS sequence"/>
</dbReference>
<reference evidence="2 3" key="1">
    <citation type="submission" date="2020-07" db="EMBL/GenBank/DDBJ databases">
        <title>Thermoactinomyces phylogeny.</title>
        <authorList>
            <person name="Dunlap C."/>
        </authorList>
    </citation>
    <scope>NUCLEOTIDE SEQUENCE [LARGE SCALE GENOMIC DNA]</scope>
    <source>
        <strain evidence="2 3">AMNI-1</strain>
    </source>
</reference>
<dbReference type="Pfam" id="PF21686">
    <property type="entry name" value="LigD_Prim-Pol"/>
    <property type="match status" value="1"/>
</dbReference>
<evidence type="ECO:0000313" key="2">
    <source>
        <dbReference type="EMBL" id="MBA4602599.1"/>
    </source>
</evidence>
<dbReference type="Gene3D" id="3.90.920.10">
    <property type="entry name" value="DNA primase, PRIM domain"/>
    <property type="match status" value="1"/>
</dbReference>
<dbReference type="AlphaFoldDB" id="A0A7W2AR46"/>
<sequence>MAEKERYVQIEGAEIKISNPEKVWFPEAGIRKWDFVLYCTRLAPYLLPYVKDRYLTTIRFPDGVNGESFYQKNAPSFRPDWVETRKEGNIEYILLNNVPTLIWLANLACLEFHISFHSAQKPVPTELVFDLDPTVSGFGKVVETAWLIKNVLDRLELKSVIKTSGATGLQIYVPIEPVYPYEQTRTIGEFVAHYLAEQHPKLVTVERQVKKRGDKVYIDYLQHWRSKTLIAPYSPRAVPEATISTPLEWSEVNENLSPKQWTFFTIFDRLKEKGDLFQPVLSPDRQRLDPILSFIKKHKM</sequence>
<dbReference type="EMBL" id="JACEOL010000031">
    <property type="protein sequence ID" value="MBA4602599.1"/>
    <property type="molecule type" value="Genomic_DNA"/>
</dbReference>
<dbReference type="PANTHER" id="PTHR42705">
    <property type="entry name" value="BIFUNCTIONAL NON-HOMOLOGOUS END JOINING PROTEIN LIGD"/>
    <property type="match status" value="1"/>
</dbReference>
<dbReference type="RefSeq" id="WP_181740299.1">
    <property type="nucleotide sequence ID" value="NZ_JACEOL010000031.1"/>
</dbReference>
<dbReference type="InterPro" id="IPR014145">
    <property type="entry name" value="LigD_pol_dom"/>
</dbReference>
<gene>
    <name evidence="2" type="ORF">H2C83_09790</name>
</gene>
<protein>
    <submittedName>
        <fullName evidence="2">DNA polymerase domain-containing protein</fullName>
    </submittedName>
</protein>
<evidence type="ECO:0000313" key="3">
    <source>
        <dbReference type="Proteomes" id="UP000538292"/>
    </source>
</evidence>
<proteinExistence type="predicted"/>
<name>A0A7W2AR46_9BACL</name>
<evidence type="ECO:0000259" key="1">
    <source>
        <dbReference type="Pfam" id="PF21686"/>
    </source>
</evidence>
<dbReference type="InterPro" id="IPR052171">
    <property type="entry name" value="NHEJ_LigD"/>
</dbReference>
<accession>A0A7W2AR46</accession>
<dbReference type="PANTHER" id="PTHR42705:SF2">
    <property type="entry name" value="BIFUNCTIONAL NON-HOMOLOGOUS END JOINING PROTEIN LIGD"/>
    <property type="match status" value="1"/>
</dbReference>